<dbReference type="EMBL" id="JBEXIP010000004">
    <property type="protein sequence ID" value="MET8432742.1"/>
    <property type="molecule type" value="Genomic_DNA"/>
</dbReference>
<protein>
    <recommendedName>
        <fullName evidence="3">Secreted protein</fullName>
    </recommendedName>
</protein>
<evidence type="ECO:0000313" key="2">
    <source>
        <dbReference type="Proteomes" id="UP001550044"/>
    </source>
</evidence>
<keyword evidence="2" id="KW-1185">Reference proteome</keyword>
<accession>A0ABV2U4G7</accession>
<name>A0ABV2U4G7_9ACTN</name>
<gene>
    <name evidence="1" type="ORF">ABZV61_07985</name>
</gene>
<reference evidence="1 2" key="1">
    <citation type="submission" date="2024-06" db="EMBL/GenBank/DDBJ databases">
        <title>The Natural Products Discovery Center: Release of the First 8490 Sequenced Strains for Exploring Actinobacteria Biosynthetic Diversity.</title>
        <authorList>
            <person name="Kalkreuter E."/>
            <person name="Kautsar S.A."/>
            <person name="Yang D."/>
            <person name="Bader C.D."/>
            <person name="Teijaro C.N."/>
            <person name="Fluegel L."/>
            <person name="Davis C.M."/>
            <person name="Simpson J.R."/>
            <person name="Lauterbach L."/>
            <person name="Steele A.D."/>
            <person name="Gui C."/>
            <person name="Meng S."/>
            <person name="Li G."/>
            <person name="Viehrig K."/>
            <person name="Ye F."/>
            <person name="Su P."/>
            <person name="Kiefer A.F."/>
            <person name="Nichols A."/>
            <person name="Cepeda A.J."/>
            <person name="Yan W."/>
            <person name="Fan B."/>
            <person name="Jiang Y."/>
            <person name="Adhikari A."/>
            <person name="Zheng C.-J."/>
            <person name="Schuster L."/>
            <person name="Cowan T.M."/>
            <person name="Smanski M.J."/>
            <person name="Chevrette M.G."/>
            <person name="De Carvalho L.P.S."/>
            <person name="Shen B."/>
        </authorList>
    </citation>
    <scope>NUCLEOTIDE SEQUENCE [LARGE SCALE GENOMIC DNA]</scope>
    <source>
        <strain evidence="1 2">NPDC005137</strain>
    </source>
</reference>
<evidence type="ECO:0008006" key="3">
    <source>
        <dbReference type="Google" id="ProtNLM"/>
    </source>
</evidence>
<sequence>MTLPMPMPKTKTSTKMRTSVLSASVTTVFLLAGSVAGGMYLVGRWPDPGPGPVASVPRPHRLRARRLRW</sequence>
<proteinExistence type="predicted"/>
<evidence type="ECO:0000313" key="1">
    <source>
        <dbReference type="EMBL" id="MET8432742.1"/>
    </source>
</evidence>
<dbReference type="RefSeq" id="WP_356708968.1">
    <property type="nucleotide sequence ID" value="NZ_JBEXIP010000004.1"/>
</dbReference>
<dbReference type="Proteomes" id="UP001550044">
    <property type="component" value="Unassembled WGS sequence"/>
</dbReference>
<organism evidence="1 2">
    <name type="scientific">Streptomyces sp. 900116325</name>
    <dbReference type="NCBI Taxonomy" id="3154295"/>
    <lineage>
        <taxon>Bacteria</taxon>
        <taxon>Bacillati</taxon>
        <taxon>Actinomycetota</taxon>
        <taxon>Actinomycetes</taxon>
        <taxon>Kitasatosporales</taxon>
        <taxon>Streptomycetaceae</taxon>
        <taxon>Streptomyces</taxon>
    </lineage>
</organism>
<comment type="caution">
    <text evidence="1">The sequence shown here is derived from an EMBL/GenBank/DDBJ whole genome shotgun (WGS) entry which is preliminary data.</text>
</comment>